<evidence type="ECO:0000313" key="2">
    <source>
        <dbReference type="Proteomes" id="UP000240572"/>
    </source>
</evidence>
<proteinExistence type="predicted"/>
<accession>A0A2P8DAS4</accession>
<dbReference type="Gene3D" id="1.10.10.970">
    <property type="entry name" value="RNA 2'-phosphotransferase, Tpt1/KptA family, N-terminal domain"/>
    <property type="match status" value="1"/>
</dbReference>
<protein>
    <submittedName>
        <fullName evidence="1">Tpt1/KptA family lRNA 2'-phosphotransferase</fullName>
    </submittedName>
</protein>
<reference evidence="1 2" key="1">
    <citation type="submission" date="2018-03" db="EMBL/GenBank/DDBJ databases">
        <title>Genomic Encyclopedia of Type Strains, Phase III (KMG-III): the genomes of soil and plant-associated and newly described type strains.</title>
        <authorList>
            <person name="Whitman W."/>
        </authorList>
    </citation>
    <scope>NUCLEOTIDE SEQUENCE [LARGE SCALE GENOMIC DNA]</scope>
    <source>
        <strain evidence="1 2">CGMCC 1.12700</strain>
    </source>
</reference>
<keyword evidence="2" id="KW-1185">Reference proteome</keyword>
<name>A0A2P8DAS4_9BACT</name>
<gene>
    <name evidence="1" type="ORF">B0I18_101473</name>
</gene>
<dbReference type="AlphaFoldDB" id="A0A2P8DAS4"/>
<evidence type="ECO:0000313" key="1">
    <source>
        <dbReference type="EMBL" id="PSK94318.1"/>
    </source>
</evidence>
<dbReference type="RefSeq" id="WP_181358304.1">
    <property type="nucleotide sequence ID" value="NZ_PYGD01000001.1"/>
</dbReference>
<dbReference type="SUPFAM" id="SSF56399">
    <property type="entry name" value="ADP-ribosylation"/>
    <property type="match status" value="1"/>
</dbReference>
<keyword evidence="1" id="KW-0808">Transferase</keyword>
<sequence>MNEKELKTFSKFLGLVLRHSPQTIGLELDAEGWPMCPGGQAAGG</sequence>
<dbReference type="GO" id="GO:0016740">
    <property type="term" value="F:transferase activity"/>
    <property type="evidence" value="ECO:0007669"/>
    <property type="project" value="UniProtKB-KW"/>
</dbReference>
<dbReference type="EMBL" id="PYGD01000001">
    <property type="protein sequence ID" value="PSK94318.1"/>
    <property type="molecule type" value="Genomic_DNA"/>
</dbReference>
<dbReference type="Proteomes" id="UP000240572">
    <property type="component" value="Unassembled WGS sequence"/>
</dbReference>
<dbReference type="InterPro" id="IPR002745">
    <property type="entry name" value="Ptrans_KptA/Tpt1"/>
</dbReference>
<organism evidence="1 2">
    <name type="scientific">Taibaiella chishuiensis</name>
    <dbReference type="NCBI Taxonomy" id="1434707"/>
    <lineage>
        <taxon>Bacteria</taxon>
        <taxon>Pseudomonadati</taxon>
        <taxon>Bacteroidota</taxon>
        <taxon>Chitinophagia</taxon>
        <taxon>Chitinophagales</taxon>
        <taxon>Chitinophagaceae</taxon>
        <taxon>Taibaiella</taxon>
    </lineage>
</organism>
<dbReference type="Pfam" id="PF01885">
    <property type="entry name" value="PTS_2-RNA"/>
    <property type="match status" value="1"/>
</dbReference>
<comment type="caution">
    <text evidence="1">The sequence shown here is derived from an EMBL/GenBank/DDBJ whole genome shotgun (WGS) entry which is preliminary data.</text>
</comment>
<dbReference type="InterPro" id="IPR042080">
    <property type="entry name" value="RNA_2'-PTrans_N"/>
</dbReference>